<accession>A0A2G5SXN7</accession>
<dbReference type="Proteomes" id="UP000230233">
    <property type="component" value="Chromosome X"/>
</dbReference>
<feature type="transmembrane region" description="Helical" evidence="1">
    <location>
        <begin position="20"/>
        <end position="39"/>
    </location>
</feature>
<dbReference type="AlphaFoldDB" id="A0A2G5SXN7"/>
<proteinExistence type="predicted"/>
<keyword evidence="3" id="KW-1185">Reference proteome</keyword>
<evidence type="ECO:0008006" key="4">
    <source>
        <dbReference type="Google" id="ProtNLM"/>
    </source>
</evidence>
<feature type="transmembrane region" description="Helical" evidence="1">
    <location>
        <begin position="171"/>
        <end position="192"/>
    </location>
</feature>
<evidence type="ECO:0000313" key="3">
    <source>
        <dbReference type="Proteomes" id="UP000230233"/>
    </source>
</evidence>
<comment type="caution">
    <text evidence="2">The sequence shown here is derived from an EMBL/GenBank/DDBJ whole genome shotgun (WGS) entry which is preliminary data.</text>
</comment>
<keyword evidence="1" id="KW-0472">Membrane</keyword>
<keyword evidence="1" id="KW-1133">Transmembrane helix</keyword>
<dbReference type="Gene3D" id="1.20.1070.10">
    <property type="entry name" value="Rhodopsin 7-helix transmembrane proteins"/>
    <property type="match status" value="1"/>
</dbReference>
<dbReference type="SUPFAM" id="SSF81321">
    <property type="entry name" value="Family A G protein-coupled receptor-like"/>
    <property type="match status" value="1"/>
</dbReference>
<organism evidence="2 3">
    <name type="scientific">Caenorhabditis nigoni</name>
    <dbReference type="NCBI Taxonomy" id="1611254"/>
    <lineage>
        <taxon>Eukaryota</taxon>
        <taxon>Metazoa</taxon>
        <taxon>Ecdysozoa</taxon>
        <taxon>Nematoda</taxon>
        <taxon>Chromadorea</taxon>
        <taxon>Rhabditida</taxon>
        <taxon>Rhabditina</taxon>
        <taxon>Rhabditomorpha</taxon>
        <taxon>Rhabditoidea</taxon>
        <taxon>Rhabditidae</taxon>
        <taxon>Peloderinae</taxon>
        <taxon>Caenorhabditis</taxon>
    </lineage>
</organism>
<protein>
    <recommendedName>
        <fullName evidence="4">G-protein coupled receptors family 1 profile domain-containing protein</fullName>
    </recommendedName>
</protein>
<evidence type="ECO:0000256" key="1">
    <source>
        <dbReference type="SAM" id="Phobius"/>
    </source>
</evidence>
<gene>
    <name evidence="2" type="primary">Cnig_chr_X.g25173</name>
    <name evidence="2" type="ORF">B9Z55_025173</name>
</gene>
<evidence type="ECO:0000313" key="2">
    <source>
        <dbReference type="EMBL" id="PIC19732.1"/>
    </source>
</evidence>
<dbReference type="EMBL" id="PDUG01000006">
    <property type="protein sequence ID" value="PIC19732.1"/>
    <property type="molecule type" value="Genomic_DNA"/>
</dbReference>
<dbReference type="OrthoDB" id="10470527at2759"/>
<feature type="transmembrane region" description="Helical" evidence="1">
    <location>
        <begin position="95"/>
        <end position="117"/>
    </location>
</feature>
<keyword evidence="1" id="KW-0812">Transmembrane</keyword>
<reference evidence="3" key="1">
    <citation type="submission" date="2017-10" db="EMBL/GenBank/DDBJ databases">
        <title>Rapid genome shrinkage in a self-fertile nematode reveals novel sperm competition proteins.</title>
        <authorList>
            <person name="Yin D."/>
            <person name="Schwarz E.M."/>
            <person name="Thomas C.G."/>
            <person name="Felde R.L."/>
            <person name="Korf I.F."/>
            <person name="Cutter A.D."/>
            <person name="Schartner C.M."/>
            <person name="Ralston E.J."/>
            <person name="Meyer B.J."/>
            <person name="Haag E.S."/>
        </authorList>
    </citation>
    <scope>NUCLEOTIDE SEQUENCE [LARGE SCALE GENOMIC DNA]</scope>
    <source>
        <strain evidence="3">JU1422</strain>
    </source>
</reference>
<feature type="transmembrane region" description="Helical" evidence="1">
    <location>
        <begin position="51"/>
        <end position="75"/>
    </location>
</feature>
<name>A0A2G5SXN7_9PELO</name>
<sequence length="213" mass="25461">MYLFAWSSRIFQWKVIFFQPLLNNFIVLLAVQRFVFIFLPEKAHFLAKRRATRIYIIIIWIVSMLFGALICMILYGVTINRAIQSSQRFFNRLSYFTFASLAFVSSIYFSIFIHLYKMPRNNNWNRPEIALLYEGVPLLLTNIFILCYIQFDVEGRELHDWYINYGMRKIVISTALVQFTSVFTFQRIVFFFSTDFRVLLNRSSIIRPMNIVT</sequence>
<feature type="transmembrane region" description="Helical" evidence="1">
    <location>
        <begin position="129"/>
        <end position="151"/>
    </location>
</feature>